<dbReference type="InParanoid" id="E8N1Z9"/>
<protein>
    <submittedName>
        <fullName evidence="1">Uncharacterized protein</fullName>
    </submittedName>
</protein>
<dbReference type="Pfam" id="PF20773">
    <property type="entry name" value="InhA-like_MAM"/>
    <property type="match status" value="1"/>
</dbReference>
<proteinExistence type="predicted"/>
<dbReference type="Proteomes" id="UP000008922">
    <property type="component" value="Chromosome"/>
</dbReference>
<dbReference type="RefSeq" id="WP_013561290.1">
    <property type="nucleotide sequence ID" value="NC_014960.1"/>
</dbReference>
<dbReference type="eggNOG" id="COG4412">
    <property type="taxonomic scope" value="Bacteria"/>
</dbReference>
<dbReference type="PROSITE" id="PS51257">
    <property type="entry name" value="PROKAR_LIPOPROTEIN"/>
    <property type="match status" value="1"/>
</dbReference>
<dbReference type="STRING" id="926569.ANT_29200"/>
<keyword evidence="2" id="KW-1185">Reference proteome</keyword>
<dbReference type="NCBIfam" id="NF038128">
    <property type="entry name" value="choice_anch_J"/>
    <property type="match status" value="1"/>
</dbReference>
<evidence type="ECO:0000313" key="1">
    <source>
        <dbReference type="EMBL" id="BAJ64946.1"/>
    </source>
</evidence>
<dbReference type="AlphaFoldDB" id="E8N1Z9"/>
<gene>
    <name evidence="1" type="ordered locus">ANT_29200</name>
</gene>
<reference evidence="1 2" key="1">
    <citation type="submission" date="2010-12" db="EMBL/GenBank/DDBJ databases">
        <title>Whole genome sequence of Anaerolinea thermophila UNI-1.</title>
        <authorList>
            <person name="Narita-Yamada S."/>
            <person name="Kishi E."/>
            <person name="Watanabe Y."/>
            <person name="Takasaki K."/>
            <person name="Ankai A."/>
            <person name="Oguchi A."/>
            <person name="Fukui S."/>
            <person name="Takahashi M."/>
            <person name="Yashiro I."/>
            <person name="Hosoyama A."/>
            <person name="Sekiguchi Y."/>
            <person name="Hanada S."/>
            <person name="Fujita N."/>
        </authorList>
    </citation>
    <scope>NUCLEOTIDE SEQUENCE [LARGE SCALE GENOMIC DNA]</scope>
    <source>
        <strain evidence="2">DSM 14523 / JCM 11388 / NBRC 100420 / UNI-1</strain>
    </source>
</reference>
<organism evidence="1 2">
    <name type="scientific">Anaerolinea thermophila (strain DSM 14523 / JCM 11388 / NBRC 100420 / UNI-1)</name>
    <dbReference type="NCBI Taxonomy" id="926569"/>
    <lineage>
        <taxon>Bacteria</taxon>
        <taxon>Bacillati</taxon>
        <taxon>Chloroflexota</taxon>
        <taxon>Anaerolineae</taxon>
        <taxon>Anaerolineales</taxon>
        <taxon>Anaerolineaceae</taxon>
        <taxon>Anaerolinea</taxon>
    </lineage>
</organism>
<accession>E8N1Z9</accession>
<dbReference type="HOGENOM" id="CLU_432068_0_0_0"/>
<dbReference type="KEGG" id="atm:ANT_29200"/>
<name>E8N1Z9_ANATU</name>
<evidence type="ECO:0000313" key="2">
    <source>
        <dbReference type="Proteomes" id="UP000008922"/>
    </source>
</evidence>
<dbReference type="OrthoDB" id="275270at2"/>
<dbReference type="EMBL" id="AP012029">
    <property type="protein sequence ID" value="BAJ64946.1"/>
    <property type="molecule type" value="Genomic_DNA"/>
</dbReference>
<sequence length="681" mass="75529">MSDTGKKWLLACGVIFLVACLCLSVVGIGGAALVFLTRGEVSQTLTVPLPTIDVFPNETETPQNATPAPFEPVPTRVLGGDEAIAAETLQTLRDTLVPVNDPLDIAARLMGITGVSPTLPAPASPYRVGDQKSFWVTNTDTDETRQVTAVLRYATDVVYFWVEDGVKTDDRALKRLADAFSQKIVPTNREFFGSEWTPGVDSDPHLYVLYVSNIGVDIAGYYSSSDEVPPAVNETSNGHEMFVLSADNVALDEEYTYGTMAHEFQHMIHYYRDKNEESWLNEGFSVLAEMLNGYETGGFDYLFMLDPDLPLAYWPDPSQSTPHYGASFLFVTYFLDRFGEDATKALVAHPENGMESIDLVLRERNLTDPLTGNPITADSVFADWTVANYLQDKRVGDGRYTYSNYDAAPQASPTEYVETCPSGTLEREVNQYGADYIQITCPGEHTLIFQGATTASLLPESPYSGDYAFWSNKGDESDMTLTRKFDFSGVKAPITLRYRMWYDLEENYDYLYLVASTDGKTWEMVETPSGTDDNPVGNNLGWGYNGASGGWVEEEVDLSQYAGKQVYLRFEYITDAAVNGEGFLLDDVAVDAVGYFSDFEQDEGGWEAHGFARVANLLPQTFRVTLILEDGRTQVIPLELDETQRAEYTINLSGSDARATLVVSGTTRFTVQPAYYSLEIR</sequence>